<dbReference type="EMBL" id="SJPF01000004">
    <property type="protein sequence ID" value="TWT31739.1"/>
    <property type="molecule type" value="Genomic_DNA"/>
</dbReference>
<dbReference type="Proteomes" id="UP000318878">
    <property type="component" value="Unassembled WGS sequence"/>
</dbReference>
<keyword evidence="1" id="KW-0732">Signal</keyword>
<sequence precursor="true">MRTTLGALALSLMIVAGLHAADAEMYGLKKGTPEIKSAGPLAFAPDGVLLVGDPKSAAVFAIATGEKPGAPEKAKFEITSLREKLAKATGGSPADLNIADLAVNPETGTAYLSVAAGGKPTLVKIDADQNITAVALKDVPFAQVELSDAPADELSGEGRRRRNLRNESITDLAYADGQVIVTGLAAGEGASAVRSVPFPFTTGDQLSRIEIFHAAHGRDEDYAAIRTFVPFNIGGEPHVLAGFTCTPLVKFPVKQLQSQEKVKGTTVAELGNRNQPLDMIVYEKDGKTFLLSANSARGVMKISTEDLEREEGLTKPVRGGGTAGQSFETISDWEGVVQLAKLNDAQAVVITQGADDSWTLKSIDLP</sequence>
<reference evidence="2 3" key="1">
    <citation type="submission" date="2019-02" db="EMBL/GenBank/DDBJ databases">
        <title>Deep-cultivation of Planctomycetes and their phenomic and genomic characterization uncovers novel biology.</title>
        <authorList>
            <person name="Wiegand S."/>
            <person name="Jogler M."/>
            <person name="Boedeker C."/>
            <person name="Pinto D."/>
            <person name="Vollmers J."/>
            <person name="Rivas-Marin E."/>
            <person name="Kohn T."/>
            <person name="Peeters S.H."/>
            <person name="Heuer A."/>
            <person name="Rast P."/>
            <person name="Oberbeckmann S."/>
            <person name="Bunk B."/>
            <person name="Jeske O."/>
            <person name="Meyerdierks A."/>
            <person name="Storesund J.E."/>
            <person name="Kallscheuer N."/>
            <person name="Luecker S."/>
            <person name="Lage O.M."/>
            <person name="Pohl T."/>
            <person name="Merkel B.J."/>
            <person name="Hornburger P."/>
            <person name="Mueller R.-W."/>
            <person name="Bruemmer F."/>
            <person name="Labrenz M."/>
            <person name="Spormann A.M."/>
            <person name="Op Den Camp H."/>
            <person name="Overmann J."/>
            <person name="Amann R."/>
            <person name="Jetten M.S.M."/>
            <person name="Mascher T."/>
            <person name="Medema M.H."/>
            <person name="Devos D.P."/>
            <person name="Kaster A.-K."/>
            <person name="Ovreas L."/>
            <person name="Rohde M."/>
            <person name="Galperin M.Y."/>
            <person name="Jogler C."/>
        </authorList>
    </citation>
    <scope>NUCLEOTIDE SEQUENCE [LARGE SCALE GENOMIC DNA]</scope>
    <source>
        <strain evidence="2 3">Enr8</strain>
    </source>
</reference>
<evidence type="ECO:0000313" key="3">
    <source>
        <dbReference type="Proteomes" id="UP000318878"/>
    </source>
</evidence>
<evidence type="ECO:0008006" key="4">
    <source>
        <dbReference type="Google" id="ProtNLM"/>
    </source>
</evidence>
<comment type="caution">
    <text evidence="2">The sequence shown here is derived from an EMBL/GenBank/DDBJ whole genome shotgun (WGS) entry which is preliminary data.</text>
</comment>
<name>A0A5C5V141_9BACT</name>
<dbReference type="OrthoDB" id="237405at2"/>
<evidence type="ECO:0000256" key="1">
    <source>
        <dbReference type="SAM" id="SignalP"/>
    </source>
</evidence>
<accession>A0A5C5V141</accession>
<organism evidence="2 3">
    <name type="scientific">Blastopirellula retiformator</name>
    <dbReference type="NCBI Taxonomy" id="2527970"/>
    <lineage>
        <taxon>Bacteria</taxon>
        <taxon>Pseudomonadati</taxon>
        <taxon>Planctomycetota</taxon>
        <taxon>Planctomycetia</taxon>
        <taxon>Pirellulales</taxon>
        <taxon>Pirellulaceae</taxon>
        <taxon>Blastopirellula</taxon>
    </lineage>
</organism>
<proteinExistence type="predicted"/>
<gene>
    <name evidence="2" type="ORF">Enr8_36630</name>
</gene>
<keyword evidence="3" id="KW-1185">Reference proteome</keyword>
<dbReference type="AlphaFoldDB" id="A0A5C5V141"/>
<feature type="chain" id="PRO_5022667610" description="Lactonase, 7-bladed beta-propeller" evidence="1">
    <location>
        <begin position="21"/>
        <end position="366"/>
    </location>
</feature>
<evidence type="ECO:0000313" key="2">
    <source>
        <dbReference type="EMBL" id="TWT31739.1"/>
    </source>
</evidence>
<dbReference type="RefSeq" id="WP_146434111.1">
    <property type="nucleotide sequence ID" value="NZ_SJPF01000004.1"/>
</dbReference>
<dbReference type="SUPFAM" id="SSF63829">
    <property type="entry name" value="Calcium-dependent phosphotriesterase"/>
    <property type="match status" value="1"/>
</dbReference>
<protein>
    <recommendedName>
        <fullName evidence="4">Lactonase, 7-bladed beta-propeller</fullName>
    </recommendedName>
</protein>
<feature type="signal peptide" evidence="1">
    <location>
        <begin position="1"/>
        <end position="20"/>
    </location>
</feature>